<dbReference type="EMBL" id="QQNA01000015">
    <property type="protein sequence ID" value="RDG39617.1"/>
    <property type="molecule type" value="Genomic_DNA"/>
</dbReference>
<dbReference type="InterPro" id="IPR010982">
    <property type="entry name" value="Lambda_DNA-bd_dom_sf"/>
</dbReference>
<reference evidence="6 7" key="1">
    <citation type="submission" date="2018-07" db="EMBL/GenBank/DDBJ databases">
        <title>Streptomyces species from bats.</title>
        <authorList>
            <person name="Dunlap C."/>
        </authorList>
    </citation>
    <scope>NUCLEOTIDE SEQUENCE [LARGE SCALE GENOMIC DNA]</scope>
    <source>
        <strain evidence="6 7">AC230</strain>
    </source>
</reference>
<dbReference type="PROSITE" id="PS00356">
    <property type="entry name" value="HTH_LACI_1"/>
    <property type="match status" value="1"/>
</dbReference>
<evidence type="ECO:0000256" key="4">
    <source>
        <dbReference type="ARBA" id="ARBA00023163"/>
    </source>
</evidence>
<evidence type="ECO:0000256" key="3">
    <source>
        <dbReference type="ARBA" id="ARBA00023125"/>
    </source>
</evidence>
<keyword evidence="2" id="KW-0805">Transcription regulation</keyword>
<dbReference type="SMART" id="SM00354">
    <property type="entry name" value="HTH_LACI"/>
    <property type="match status" value="1"/>
</dbReference>
<keyword evidence="7" id="KW-1185">Reference proteome</keyword>
<dbReference type="SUPFAM" id="SSF53822">
    <property type="entry name" value="Periplasmic binding protein-like I"/>
    <property type="match status" value="1"/>
</dbReference>
<dbReference type="CDD" id="cd01392">
    <property type="entry name" value="HTH_LacI"/>
    <property type="match status" value="1"/>
</dbReference>
<protein>
    <submittedName>
        <fullName evidence="6">LacI family transcriptional regulator</fullName>
    </submittedName>
</protein>
<evidence type="ECO:0000313" key="6">
    <source>
        <dbReference type="EMBL" id="RDG39617.1"/>
    </source>
</evidence>
<dbReference type="Proteomes" id="UP000253741">
    <property type="component" value="Unassembled WGS sequence"/>
</dbReference>
<proteinExistence type="predicted"/>
<dbReference type="AlphaFoldDB" id="A0A370BCW7"/>
<dbReference type="Gene3D" id="3.40.50.2300">
    <property type="match status" value="2"/>
</dbReference>
<dbReference type="PANTHER" id="PTHR30146">
    <property type="entry name" value="LACI-RELATED TRANSCRIPTIONAL REPRESSOR"/>
    <property type="match status" value="1"/>
</dbReference>
<comment type="caution">
    <text evidence="6">The sequence shown here is derived from an EMBL/GenBank/DDBJ whole genome shotgun (WGS) entry which is preliminary data.</text>
</comment>
<dbReference type="PROSITE" id="PS50932">
    <property type="entry name" value="HTH_LACI_2"/>
    <property type="match status" value="1"/>
</dbReference>
<evidence type="ECO:0000313" key="7">
    <source>
        <dbReference type="Proteomes" id="UP000253741"/>
    </source>
</evidence>
<dbReference type="SUPFAM" id="SSF47413">
    <property type="entry name" value="lambda repressor-like DNA-binding domains"/>
    <property type="match status" value="1"/>
</dbReference>
<evidence type="ECO:0000256" key="1">
    <source>
        <dbReference type="ARBA" id="ARBA00022491"/>
    </source>
</evidence>
<feature type="domain" description="HTH lacI-type" evidence="5">
    <location>
        <begin position="2"/>
        <end position="56"/>
    </location>
</feature>
<gene>
    <name evidence="6" type="ORF">DVH02_02780</name>
</gene>
<keyword evidence="4" id="KW-0804">Transcription</keyword>
<dbReference type="PANTHER" id="PTHR30146:SF148">
    <property type="entry name" value="HTH-TYPE TRANSCRIPTIONAL REPRESSOR PURR-RELATED"/>
    <property type="match status" value="1"/>
</dbReference>
<dbReference type="GO" id="GO:0003700">
    <property type="term" value="F:DNA-binding transcription factor activity"/>
    <property type="evidence" value="ECO:0007669"/>
    <property type="project" value="TreeGrafter"/>
</dbReference>
<dbReference type="Pfam" id="PF00356">
    <property type="entry name" value="LacI"/>
    <property type="match status" value="1"/>
</dbReference>
<evidence type="ECO:0000259" key="5">
    <source>
        <dbReference type="PROSITE" id="PS50932"/>
    </source>
</evidence>
<keyword evidence="3" id="KW-0238">DNA-binding</keyword>
<dbReference type="GO" id="GO:0000976">
    <property type="term" value="F:transcription cis-regulatory region binding"/>
    <property type="evidence" value="ECO:0007669"/>
    <property type="project" value="TreeGrafter"/>
</dbReference>
<dbReference type="InterPro" id="IPR000843">
    <property type="entry name" value="HTH_LacI"/>
</dbReference>
<organism evidence="6 7">
    <name type="scientific">Streptomyces corynorhini</name>
    <dbReference type="NCBI Taxonomy" id="2282652"/>
    <lineage>
        <taxon>Bacteria</taxon>
        <taxon>Bacillati</taxon>
        <taxon>Actinomycetota</taxon>
        <taxon>Actinomycetes</taxon>
        <taxon>Kitasatosporales</taxon>
        <taxon>Streptomycetaceae</taxon>
        <taxon>Streptomyces</taxon>
    </lineage>
</organism>
<keyword evidence="1" id="KW-0678">Repressor</keyword>
<dbReference type="Pfam" id="PF13377">
    <property type="entry name" value="Peripla_BP_3"/>
    <property type="match status" value="1"/>
</dbReference>
<sequence>MVTMRDVAVRAGVTKQTVSNVVRGRVVVSEGTRARVEAAIAELGYTPNLIARSLATGTTMTVGLIVPTVGNPFYSEVVEEVEAQLERRGYHLLMATTRGDEKRARRHLSSLSSRSVDALLVADDFDLSEDLRLLGECGLPVVLCAWEIDPPDTLPVVTIDYERAGYLAGRHLRDLGHQRLLTVADLPAHRVRVQGVRRAFAEDGLGVPDTSVLAAPGTTPEDGYEVTLAALRAGARPTAVVASTDALALGVMASVRRYGLRVPEDISVVGIDDIPQAAHAHPPLTTVALPKRRMAQEATALLLRTLTGGGPAPPGVTLLDPGVQVRASSAPVR</sequence>
<name>A0A370BCW7_9ACTN</name>
<dbReference type="InterPro" id="IPR046335">
    <property type="entry name" value="LacI/GalR-like_sensor"/>
</dbReference>
<dbReference type="Gene3D" id="1.10.260.40">
    <property type="entry name" value="lambda repressor-like DNA-binding domains"/>
    <property type="match status" value="1"/>
</dbReference>
<dbReference type="OrthoDB" id="3595338at2"/>
<evidence type="ECO:0000256" key="2">
    <source>
        <dbReference type="ARBA" id="ARBA00023015"/>
    </source>
</evidence>
<dbReference type="InterPro" id="IPR028082">
    <property type="entry name" value="Peripla_BP_I"/>
</dbReference>
<accession>A0A370BCW7</accession>